<organism evidence="3 4">
    <name type="scientific">Dendrothele bispora (strain CBS 962.96)</name>
    <dbReference type="NCBI Taxonomy" id="1314807"/>
    <lineage>
        <taxon>Eukaryota</taxon>
        <taxon>Fungi</taxon>
        <taxon>Dikarya</taxon>
        <taxon>Basidiomycota</taxon>
        <taxon>Agaricomycotina</taxon>
        <taxon>Agaricomycetes</taxon>
        <taxon>Agaricomycetidae</taxon>
        <taxon>Agaricales</taxon>
        <taxon>Agaricales incertae sedis</taxon>
        <taxon>Dendrothele</taxon>
    </lineage>
</organism>
<evidence type="ECO:0000313" key="3">
    <source>
        <dbReference type="EMBL" id="THU93350.1"/>
    </source>
</evidence>
<dbReference type="OrthoDB" id="4773000at2759"/>
<reference evidence="3 4" key="1">
    <citation type="journal article" date="2019" name="Nat. Ecol. Evol.">
        <title>Megaphylogeny resolves global patterns of mushroom evolution.</title>
        <authorList>
            <person name="Varga T."/>
            <person name="Krizsan K."/>
            <person name="Foldi C."/>
            <person name="Dima B."/>
            <person name="Sanchez-Garcia M."/>
            <person name="Sanchez-Ramirez S."/>
            <person name="Szollosi G.J."/>
            <person name="Szarkandi J.G."/>
            <person name="Papp V."/>
            <person name="Albert L."/>
            <person name="Andreopoulos W."/>
            <person name="Angelini C."/>
            <person name="Antonin V."/>
            <person name="Barry K.W."/>
            <person name="Bougher N.L."/>
            <person name="Buchanan P."/>
            <person name="Buyck B."/>
            <person name="Bense V."/>
            <person name="Catcheside P."/>
            <person name="Chovatia M."/>
            <person name="Cooper J."/>
            <person name="Damon W."/>
            <person name="Desjardin D."/>
            <person name="Finy P."/>
            <person name="Geml J."/>
            <person name="Haridas S."/>
            <person name="Hughes K."/>
            <person name="Justo A."/>
            <person name="Karasinski D."/>
            <person name="Kautmanova I."/>
            <person name="Kiss B."/>
            <person name="Kocsube S."/>
            <person name="Kotiranta H."/>
            <person name="LaButti K.M."/>
            <person name="Lechner B.E."/>
            <person name="Liimatainen K."/>
            <person name="Lipzen A."/>
            <person name="Lukacs Z."/>
            <person name="Mihaltcheva S."/>
            <person name="Morgado L.N."/>
            <person name="Niskanen T."/>
            <person name="Noordeloos M.E."/>
            <person name="Ohm R.A."/>
            <person name="Ortiz-Santana B."/>
            <person name="Ovrebo C."/>
            <person name="Racz N."/>
            <person name="Riley R."/>
            <person name="Savchenko A."/>
            <person name="Shiryaev A."/>
            <person name="Soop K."/>
            <person name="Spirin V."/>
            <person name="Szebenyi C."/>
            <person name="Tomsovsky M."/>
            <person name="Tulloss R.E."/>
            <person name="Uehling J."/>
            <person name="Grigoriev I.V."/>
            <person name="Vagvolgyi C."/>
            <person name="Papp T."/>
            <person name="Martin F.M."/>
            <person name="Miettinen O."/>
            <person name="Hibbett D.S."/>
            <person name="Nagy L.G."/>
        </authorList>
    </citation>
    <scope>NUCLEOTIDE SEQUENCE [LARGE SCALE GENOMIC DNA]</scope>
    <source>
        <strain evidence="3 4">CBS 962.96</strain>
    </source>
</reference>
<dbReference type="EMBL" id="ML179251">
    <property type="protein sequence ID" value="THU93350.1"/>
    <property type="molecule type" value="Genomic_DNA"/>
</dbReference>
<feature type="region of interest" description="Disordered" evidence="1">
    <location>
        <begin position="1"/>
        <end position="25"/>
    </location>
</feature>
<protein>
    <submittedName>
        <fullName evidence="3">HET-domain-containing protein</fullName>
    </submittedName>
</protein>
<feature type="domain" description="Heterokaryon incompatibility" evidence="2">
    <location>
        <begin position="78"/>
        <end position="164"/>
    </location>
</feature>
<dbReference type="PANTHER" id="PTHR10622">
    <property type="entry name" value="HET DOMAIN-CONTAINING PROTEIN"/>
    <property type="match status" value="1"/>
</dbReference>
<sequence>MTAPLRKRLRRPPLSSTRTFQPTMTAPLRTRPRCLPLSSSATSQPTMMAPIRERPRRLVSTQTRRIVEFSRESPIPSYAILSHRWEEGQEVSLQDMLDLSPAIEQRSGFQKIVNACAQALRDGHSYIWVDTCCINKQDPRGEEQDINSMYAYYWNSVVCYVYLNDFWMTRRPLSLWFPDFRNMVFESSSWFTRGWTLQELLAPSSVRFFTADWKFYGDKKHLGDIIERVTEIPRRFFNRKNIQGAALIEKMSWSVDRETTKPEDCAYCLLGILGVTMKTKYGEGVERAFERLYDMLRMRFPDTERIGPFIARKPNVLLELQLHKLDHDQGGLSRMFDGSIVDYGRHSVIDGTDPKQYISSHWLPEFLRTWLWHESSKGYLSLSEAQWF</sequence>
<dbReference type="Proteomes" id="UP000297245">
    <property type="component" value="Unassembled WGS sequence"/>
</dbReference>
<accession>A0A4S8LV92</accession>
<name>A0A4S8LV92_DENBC</name>
<keyword evidence="4" id="KW-1185">Reference proteome</keyword>
<evidence type="ECO:0000256" key="1">
    <source>
        <dbReference type="SAM" id="MobiDB-lite"/>
    </source>
</evidence>
<dbReference type="InterPro" id="IPR010730">
    <property type="entry name" value="HET"/>
</dbReference>
<feature type="compositionally biased region" description="Basic residues" evidence="1">
    <location>
        <begin position="1"/>
        <end position="11"/>
    </location>
</feature>
<proteinExistence type="predicted"/>
<dbReference type="AlphaFoldDB" id="A0A4S8LV92"/>
<evidence type="ECO:0000313" key="4">
    <source>
        <dbReference type="Proteomes" id="UP000297245"/>
    </source>
</evidence>
<evidence type="ECO:0000259" key="2">
    <source>
        <dbReference type="Pfam" id="PF06985"/>
    </source>
</evidence>
<dbReference type="PANTHER" id="PTHR10622:SF10">
    <property type="entry name" value="HET DOMAIN-CONTAINING PROTEIN"/>
    <property type="match status" value="1"/>
</dbReference>
<dbReference type="Pfam" id="PF06985">
    <property type="entry name" value="HET"/>
    <property type="match status" value="1"/>
</dbReference>
<gene>
    <name evidence="3" type="ORF">K435DRAFT_799764</name>
</gene>